<evidence type="ECO:0000313" key="3">
    <source>
        <dbReference type="EMBL" id="KAA9346171.1"/>
    </source>
</evidence>
<reference evidence="3 4" key="1">
    <citation type="submission" date="2019-09" db="EMBL/GenBank/DDBJ databases">
        <title>Genome sequence of Adhaeribacter sp. M2.</title>
        <authorList>
            <person name="Srinivasan S."/>
        </authorList>
    </citation>
    <scope>NUCLEOTIDE SEQUENCE [LARGE SCALE GENOMIC DNA]</scope>
    <source>
        <strain evidence="3 4">M2</strain>
    </source>
</reference>
<evidence type="ECO:0000256" key="2">
    <source>
        <dbReference type="SAM" id="SignalP"/>
    </source>
</evidence>
<dbReference type="EMBL" id="VTWT01000001">
    <property type="protein sequence ID" value="KAA9346171.1"/>
    <property type="molecule type" value="Genomic_DNA"/>
</dbReference>
<feature type="signal peptide" evidence="2">
    <location>
        <begin position="1"/>
        <end position="21"/>
    </location>
</feature>
<keyword evidence="2" id="KW-0732">Signal</keyword>
<gene>
    <name evidence="3" type="ORF">F0P94_03565</name>
</gene>
<dbReference type="SMART" id="SM00028">
    <property type="entry name" value="TPR"/>
    <property type="match status" value="3"/>
</dbReference>
<dbReference type="Proteomes" id="UP000326570">
    <property type="component" value="Unassembled WGS sequence"/>
</dbReference>
<comment type="caution">
    <text evidence="3">The sequence shown here is derived from an EMBL/GenBank/DDBJ whole genome shotgun (WGS) entry which is preliminary data.</text>
</comment>
<dbReference type="InterPro" id="IPR019734">
    <property type="entry name" value="TPR_rpt"/>
</dbReference>
<protein>
    <submittedName>
        <fullName evidence="3">Tetratricopeptide repeat protein</fullName>
    </submittedName>
</protein>
<keyword evidence="1" id="KW-0802">TPR repeat</keyword>
<accession>A0A5N1J5I8</accession>
<dbReference type="Pfam" id="PF14559">
    <property type="entry name" value="TPR_19"/>
    <property type="match status" value="1"/>
</dbReference>
<dbReference type="Pfam" id="PF13181">
    <property type="entry name" value="TPR_8"/>
    <property type="match status" value="1"/>
</dbReference>
<evidence type="ECO:0000256" key="1">
    <source>
        <dbReference type="PROSITE-ProRule" id="PRU00339"/>
    </source>
</evidence>
<dbReference type="InterPro" id="IPR011990">
    <property type="entry name" value="TPR-like_helical_dom_sf"/>
</dbReference>
<dbReference type="Gene3D" id="1.25.40.10">
    <property type="entry name" value="Tetratricopeptide repeat domain"/>
    <property type="match status" value="2"/>
</dbReference>
<evidence type="ECO:0000313" key="4">
    <source>
        <dbReference type="Proteomes" id="UP000326570"/>
    </source>
</evidence>
<dbReference type="PANTHER" id="PTHR12558">
    <property type="entry name" value="CELL DIVISION CYCLE 16,23,27"/>
    <property type="match status" value="1"/>
</dbReference>
<dbReference type="RefSeq" id="WP_150902334.1">
    <property type="nucleotide sequence ID" value="NZ_VTWT01000001.1"/>
</dbReference>
<sequence>MKKVVLTVVAGLAMHVTFAQKAELTSAILDFRNGKLDKAKTEIDNASKHEKSAAMSKTWFYRGEIYSALIDNPVYKKNAPADAPKIAYDAYAKYLSMDPKGEFAKTAAEKQKNLYFVIVNQGVNEHNAKEYDKALASFMQAASIKPQDTTAYVYAVNTAGVKEDLAKEKELHRKLIELNHQPLEHYIRMIYITDVKEKNPEGALKLVQEALTKYPSDKDLLREEARLYLDTGKGKEAIAKLENAANAETDPKLKSNYYAIIGNLQEKNKNADAAVAAYKKAIEIDANNYEAQYNLGAYYNNKAADIYVRTNKMDFATYQKQGKKLEDQAKGLILQAVPHFETALKLQPTDRSTMQTLSQMYAKLGRNADAERMNKMLDATPKK</sequence>
<organism evidence="3 4">
    <name type="scientific">Adhaeribacter soli</name>
    <dbReference type="NCBI Taxonomy" id="2607655"/>
    <lineage>
        <taxon>Bacteria</taxon>
        <taxon>Pseudomonadati</taxon>
        <taxon>Bacteroidota</taxon>
        <taxon>Cytophagia</taxon>
        <taxon>Cytophagales</taxon>
        <taxon>Hymenobacteraceae</taxon>
        <taxon>Adhaeribacter</taxon>
    </lineage>
</organism>
<dbReference type="SUPFAM" id="SSF81901">
    <property type="entry name" value="HCP-like"/>
    <property type="match status" value="1"/>
</dbReference>
<keyword evidence="4" id="KW-1185">Reference proteome</keyword>
<name>A0A5N1J5I8_9BACT</name>
<feature type="repeat" description="TPR" evidence="1">
    <location>
        <begin position="115"/>
        <end position="148"/>
    </location>
</feature>
<dbReference type="PROSITE" id="PS50005">
    <property type="entry name" value="TPR"/>
    <property type="match status" value="2"/>
</dbReference>
<dbReference type="AlphaFoldDB" id="A0A5N1J5I8"/>
<feature type="chain" id="PRO_5024989363" evidence="2">
    <location>
        <begin position="22"/>
        <end position="383"/>
    </location>
</feature>
<feature type="repeat" description="TPR" evidence="1">
    <location>
        <begin position="255"/>
        <end position="288"/>
    </location>
</feature>
<dbReference type="PANTHER" id="PTHR12558:SF13">
    <property type="entry name" value="CELL DIVISION CYCLE PROTEIN 27 HOMOLOG"/>
    <property type="match status" value="1"/>
</dbReference>
<proteinExistence type="predicted"/>